<name>A0AB36B8V9_CLOIN</name>
<dbReference type="Pfam" id="PF13958">
    <property type="entry name" value="ToxN_toxin"/>
    <property type="match status" value="1"/>
</dbReference>
<dbReference type="RefSeq" id="WP_161129318.1">
    <property type="nucleotide sequence ID" value="NZ_JAJTIT010000036.1"/>
</dbReference>
<dbReference type="GO" id="GO:0004521">
    <property type="term" value="F:RNA endonuclease activity"/>
    <property type="evidence" value="ECO:0007669"/>
    <property type="project" value="InterPro"/>
</dbReference>
<gene>
    <name evidence="1" type="ORF">GT664_14040</name>
</gene>
<dbReference type="InterPro" id="IPR053735">
    <property type="entry name" value="Type_III_TA_endoRNase"/>
</dbReference>
<protein>
    <submittedName>
        <fullName evidence="1">Type III toxin-antitoxin system ToxN/AbiQ family toxin</fullName>
    </submittedName>
</protein>
<sequence>MKWYALDKEYVNYLKQFDSIVPNIEYTGKLKCFLGIVFKSNDDISYFAPLTSYKPKFKTLKNDIDFFKIIGENNKIYGAIALNNMIPVPESEYKEVTKENLATLRQFENKRELRNYWKLLEKELKYIDQTFILNSAEKLFQFVENNPNSNLAQRCCDFQLLEEKCKEYTKMISTKSFQELEYDEIEEDCDEINI</sequence>
<dbReference type="AlphaFoldDB" id="A0AB36B8V9"/>
<accession>A0AB36B8V9</accession>
<dbReference type="Gene3D" id="3.10.129.130">
    <property type="match status" value="1"/>
</dbReference>
<evidence type="ECO:0000313" key="2">
    <source>
        <dbReference type="Proteomes" id="UP000604383"/>
    </source>
</evidence>
<reference evidence="1" key="1">
    <citation type="journal article" date="2019" name="Nat. Med.">
        <title>A library of human gut bacterial isolates paired with longitudinal multiomics data enables mechanistic microbiome research.</title>
        <authorList>
            <person name="Poyet M."/>
            <person name="Groussin M."/>
            <person name="Gibbons S.M."/>
            <person name="Avila-Pacheco J."/>
            <person name="Jiang X."/>
            <person name="Kearney S.M."/>
            <person name="Perrotta A.R."/>
            <person name="Berdy B."/>
            <person name="Zhao S."/>
            <person name="Lieberman T.D."/>
            <person name="Swanson P.K."/>
            <person name="Smith M."/>
            <person name="Roesemann S."/>
            <person name="Alexander J.E."/>
            <person name="Rich S.A."/>
            <person name="Livny J."/>
            <person name="Vlamakis H."/>
            <person name="Clish C."/>
            <person name="Bullock K."/>
            <person name="Deik A."/>
            <person name="Scott J."/>
            <person name="Pierce K.A."/>
            <person name="Xavier R.J."/>
            <person name="Alm E.J."/>
        </authorList>
    </citation>
    <scope>NUCLEOTIDE SEQUENCE</scope>
    <source>
        <strain evidence="1">BIOML-A12</strain>
    </source>
</reference>
<dbReference type="EMBL" id="WWTN01000025">
    <property type="protein sequence ID" value="MZH56836.1"/>
    <property type="molecule type" value="Genomic_DNA"/>
</dbReference>
<organism evidence="1 2">
    <name type="scientific">Clostridium innocuum</name>
    <dbReference type="NCBI Taxonomy" id="1522"/>
    <lineage>
        <taxon>Bacteria</taxon>
        <taxon>Bacillati</taxon>
        <taxon>Bacillota</taxon>
        <taxon>Clostridia</taxon>
        <taxon>Eubacteriales</taxon>
        <taxon>Clostridiaceae</taxon>
        <taxon>Clostridium</taxon>
    </lineage>
</organism>
<proteinExistence type="predicted"/>
<dbReference type="Proteomes" id="UP000604383">
    <property type="component" value="Unassembled WGS sequence"/>
</dbReference>
<dbReference type="GO" id="GO:0003723">
    <property type="term" value="F:RNA binding"/>
    <property type="evidence" value="ECO:0007669"/>
    <property type="project" value="InterPro"/>
</dbReference>
<comment type="caution">
    <text evidence="1">The sequence shown here is derived from an EMBL/GenBank/DDBJ whole genome shotgun (WGS) entry which is preliminary data.</text>
</comment>
<dbReference type="InterPro" id="IPR025911">
    <property type="entry name" value="ToxN/AbiQ_toxin"/>
</dbReference>
<evidence type="ECO:0000313" key="1">
    <source>
        <dbReference type="EMBL" id="MZH56836.1"/>
    </source>
</evidence>